<feature type="compositionally biased region" description="Polar residues" evidence="2">
    <location>
        <begin position="242"/>
        <end position="252"/>
    </location>
</feature>
<dbReference type="EMBL" id="AFYH01120066">
    <property type="status" value="NOT_ANNOTATED_CDS"/>
    <property type="molecule type" value="Genomic_DNA"/>
</dbReference>
<feature type="compositionally biased region" description="Acidic residues" evidence="2">
    <location>
        <begin position="355"/>
        <end position="364"/>
    </location>
</feature>
<comment type="similarity">
    <text evidence="1">Belongs to the FAM131 family.</text>
</comment>
<feature type="region of interest" description="Disordered" evidence="2">
    <location>
        <begin position="28"/>
        <end position="51"/>
    </location>
</feature>
<reference evidence="3" key="2">
    <citation type="submission" date="2025-08" db="UniProtKB">
        <authorList>
            <consortium name="Ensembl"/>
        </authorList>
    </citation>
    <scope>IDENTIFICATION</scope>
</reference>
<feature type="compositionally biased region" description="Polar residues" evidence="2">
    <location>
        <begin position="28"/>
        <end position="48"/>
    </location>
</feature>
<reference evidence="3" key="3">
    <citation type="submission" date="2025-09" db="UniProtKB">
        <authorList>
            <consortium name="Ensembl"/>
        </authorList>
    </citation>
    <scope>IDENTIFICATION</scope>
</reference>
<dbReference type="EMBL" id="AFYH01120067">
    <property type="status" value="NOT_ANNOTATED_CDS"/>
    <property type="molecule type" value="Genomic_DNA"/>
</dbReference>
<feature type="region of interest" description="Disordered" evidence="2">
    <location>
        <begin position="295"/>
        <end position="364"/>
    </location>
</feature>
<dbReference type="STRING" id="7897.ENSLACP00000015565"/>
<evidence type="ECO:0000256" key="1">
    <source>
        <dbReference type="ARBA" id="ARBA00010635"/>
    </source>
</evidence>
<gene>
    <name evidence="3" type="primary">FAM131B</name>
</gene>
<dbReference type="PANTHER" id="PTHR15736:SF9">
    <property type="entry name" value="PROTEIN FAM131B"/>
    <property type="match status" value="1"/>
</dbReference>
<feature type="compositionally biased region" description="Basic and acidic residues" evidence="2">
    <location>
        <begin position="319"/>
        <end position="333"/>
    </location>
</feature>
<dbReference type="Ensembl" id="ENSLACT00000015673.1">
    <property type="protein sequence ID" value="ENSLACP00000015565.1"/>
    <property type="gene ID" value="ENSLACG00000013702.1"/>
</dbReference>
<dbReference type="PANTHER" id="PTHR15736">
    <property type="entry name" value="PROTEIN FAM131B-RELATED"/>
    <property type="match status" value="1"/>
</dbReference>
<dbReference type="eggNOG" id="ENOG502QXPE">
    <property type="taxonomic scope" value="Eukaryota"/>
</dbReference>
<dbReference type="OMA" id="SQPACGY"/>
<keyword evidence="4" id="KW-1185">Reference proteome</keyword>
<accession>H3B0Z4</accession>
<proteinExistence type="inferred from homology"/>
<sequence length="364" mass="40336">CCRSCTVTEAVSVDWKGSKDVDHVQMDSTSTLQGSTPQRPSSEPNRTDISWDGINLSMEDTTSILPKLKRNSNAYGIGALAKSSLTGISRSVKDRITKPTAMAQGKVAHMIEWQGWSKQQHPYRQPIHETVRMDVDAYSDLSDGEKEARFAAGVMEQFAISEATLIAWSSMEAEEMSMGSTVDNMANSTELNMENQENQAQNMYEVWPHSYVSQGMYCLSSSDAWEQSDQSLIASPATGSYCGQNYEEQPQGQREGISTPPTQQQLQPHFISHTPPLVDIWQGQSNMSHAYALQEDRGEPQVDDAPLLSKKGSPEEDDVLCKDFDSLSPREEPMEQGGMVRRKVSDVTSSGVQSFDEEEGENNN</sequence>
<dbReference type="AlphaFoldDB" id="H3B0Z4"/>
<feature type="region of interest" description="Disordered" evidence="2">
    <location>
        <begin position="242"/>
        <end position="267"/>
    </location>
</feature>
<dbReference type="Proteomes" id="UP000008672">
    <property type="component" value="Unassembled WGS sequence"/>
</dbReference>
<dbReference type="Pfam" id="PF15010">
    <property type="entry name" value="FAM131"/>
    <property type="match status" value="1"/>
</dbReference>
<reference evidence="4" key="1">
    <citation type="submission" date="2011-08" db="EMBL/GenBank/DDBJ databases">
        <title>The draft genome of Latimeria chalumnae.</title>
        <authorList>
            <person name="Di Palma F."/>
            <person name="Alfoldi J."/>
            <person name="Johnson J."/>
            <person name="Berlin A."/>
            <person name="Gnerre S."/>
            <person name="Jaffe D."/>
            <person name="MacCallum I."/>
            <person name="Young S."/>
            <person name="Walker B.J."/>
            <person name="Lander E."/>
            <person name="Lindblad-Toh K."/>
        </authorList>
    </citation>
    <scope>NUCLEOTIDE SEQUENCE [LARGE SCALE GENOMIC DNA]</scope>
    <source>
        <strain evidence="4">Wild caught</strain>
    </source>
</reference>
<name>H3B0Z4_LATCH</name>
<dbReference type="FunCoup" id="H3B0Z4">
    <property type="interactions" value="977"/>
</dbReference>
<evidence type="ECO:0000313" key="4">
    <source>
        <dbReference type="Proteomes" id="UP000008672"/>
    </source>
</evidence>
<evidence type="ECO:0000313" key="3">
    <source>
        <dbReference type="Ensembl" id="ENSLACP00000015565.1"/>
    </source>
</evidence>
<dbReference type="HOGENOM" id="CLU_047357_1_0_1"/>
<dbReference type="InParanoid" id="H3B0Z4"/>
<dbReference type="EMBL" id="AFYH01120065">
    <property type="status" value="NOT_ANNOTATED_CDS"/>
    <property type="molecule type" value="Genomic_DNA"/>
</dbReference>
<evidence type="ECO:0000256" key="2">
    <source>
        <dbReference type="SAM" id="MobiDB-lite"/>
    </source>
</evidence>
<dbReference type="InterPro" id="IPR026782">
    <property type="entry name" value="FAM131"/>
</dbReference>
<organism evidence="3 4">
    <name type="scientific">Latimeria chalumnae</name>
    <name type="common">Coelacanth</name>
    <dbReference type="NCBI Taxonomy" id="7897"/>
    <lineage>
        <taxon>Eukaryota</taxon>
        <taxon>Metazoa</taxon>
        <taxon>Chordata</taxon>
        <taxon>Craniata</taxon>
        <taxon>Vertebrata</taxon>
        <taxon>Euteleostomi</taxon>
        <taxon>Coelacanthiformes</taxon>
        <taxon>Coelacanthidae</taxon>
        <taxon>Latimeria</taxon>
    </lineage>
</organism>
<dbReference type="GeneTree" id="ENSGT00950000183106"/>
<protein>
    <submittedName>
        <fullName evidence="3">Family with sequence similarity 131 member B</fullName>
    </submittedName>
</protein>